<reference evidence="6" key="1">
    <citation type="submission" date="2021-04" db="EMBL/GenBank/DDBJ databases">
        <title>Phylogenetic analysis of Acidobacteriaceae.</title>
        <authorList>
            <person name="Qiu L."/>
            <person name="Zhang Q."/>
        </authorList>
    </citation>
    <scope>NUCLEOTIDE SEQUENCE</scope>
    <source>
        <strain evidence="6">DSM 25168</strain>
    </source>
</reference>
<proteinExistence type="predicted"/>
<dbReference type="PROSITE" id="PS50043">
    <property type="entry name" value="HTH_LUXR_2"/>
    <property type="match status" value="1"/>
</dbReference>
<dbReference type="PROSITE" id="PS00622">
    <property type="entry name" value="HTH_LUXR_1"/>
    <property type="match status" value="1"/>
</dbReference>
<dbReference type="PRINTS" id="PR00038">
    <property type="entry name" value="HTHLUXR"/>
</dbReference>
<gene>
    <name evidence="6" type="ORF">MOP44_04320</name>
</gene>
<feature type="domain" description="HTH luxR-type" evidence="4">
    <location>
        <begin position="167"/>
        <end position="232"/>
    </location>
</feature>
<organism evidence="6 7">
    <name type="scientific">Occallatibacter riparius</name>
    <dbReference type="NCBI Taxonomy" id="1002689"/>
    <lineage>
        <taxon>Bacteria</taxon>
        <taxon>Pseudomonadati</taxon>
        <taxon>Acidobacteriota</taxon>
        <taxon>Terriglobia</taxon>
        <taxon>Terriglobales</taxon>
        <taxon>Acidobacteriaceae</taxon>
        <taxon>Occallatibacter</taxon>
    </lineage>
</organism>
<dbReference type="RefSeq" id="WP_260794687.1">
    <property type="nucleotide sequence ID" value="NZ_CP093313.1"/>
</dbReference>
<protein>
    <submittedName>
        <fullName evidence="6">Response regulator transcription factor</fullName>
    </submittedName>
</protein>
<evidence type="ECO:0000313" key="7">
    <source>
        <dbReference type="Proteomes" id="UP001059380"/>
    </source>
</evidence>
<evidence type="ECO:0000256" key="3">
    <source>
        <dbReference type="PROSITE-ProRule" id="PRU00169"/>
    </source>
</evidence>
<dbReference type="KEGG" id="orp:MOP44_04320"/>
<dbReference type="GO" id="GO:0006355">
    <property type="term" value="P:regulation of DNA-templated transcription"/>
    <property type="evidence" value="ECO:0007669"/>
    <property type="project" value="InterPro"/>
</dbReference>
<evidence type="ECO:0000256" key="1">
    <source>
        <dbReference type="ARBA" id="ARBA00022553"/>
    </source>
</evidence>
<dbReference type="GO" id="GO:0000160">
    <property type="term" value="P:phosphorelay signal transduction system"/>
    <property type="evidence" value="ECO:0007669"/>
    <property type="project" value="InterPro"/>
</dbReference>
<dbReference type="InterPro" id="IPR000792">
    <property type="entry name" value="Tscrpt_reg_LuxR_C"/>
</dbReference>
<dbReference type="EMBL" id="CP093313">
    <property type="protein sequence ID" value="UWZ85171.1"/>
    <property type="molecule type" value="Genomic_DNA"/>
</dbReference>
<dbReference type="AlphaFoldDB" id="A0A9J7BQS7"/>
<evidence type="ECO:0000313" key="6">
    <source>
        <dbReference type="EMBL" id="UWZ85171.1"/>
    </source>
</evidence>
<dbReference type="Proteomes" id="UP001059380">
    <property type="component" value="Chromosome"/>
</dbReference>
<accession>A0A9J7BQS7</accession>
<name>A0A9J7BQS7_9BACT</name>
<keyword evidence="2" id="KW-0238">DNA-binding</keyword>
<dbReference type="InterPro" id="IPR001789">
    <property type="entry name" value="Sig_transdc_resp-reg_receiver"/>
</dbReference>
<dbReference type="CDD" id="cd17535">
    <property type="entry name" value="REC_NarL-like"/>
    <property type="match status" value="1"/>
</dbReference>
<sequence>MMKHCKKSTGSPLNPVDIRACSTGFIVTNDANPIRLLVVDDHPVLREGLAALIGSQHDMTLVAEAGTGKDAVALYKIHRPDVTIMDIRLPDMNGIAAISEIREQCPSARIIVLTTYLGDVQAERALKAGAQAFLLKATLRTDLLDCIRDVNQGKRRVHADVASEMAAHFGGDLLTAREIEVLQQVASGKSNRMVADYLEISEDTVKTHIRSILDKLGANDRTHAVTIALRRGFLDL</sequence>
<feature type="domain" description="Response regulatory" evidence="5">
    <location>
        <begin position="35"/>
        <end position="151"/>
    </location>
</feature>
<dbReference type="Pfam" id="PF00196">
    <property type="entry name" value="GerE"/>
    <property type="match status" value="1"/>
</dbReference>
<dbReference type="PROSITE" id="PS50110">
    <property type="entry name" value="RESPONSE_REGULATORY"/>
    <property type="match status" value="1"/>
</dbReference>
<dbReference type="Pfam" id="PF00072">
    <property type="entry name" value="Response_reg"/>
    <property type="match status" value="1"/>
</dbReference>
<evidence type="ECO:0000259" key="5">
    <source>
        <dbReference type="PROSITE" id="PS50110"/>
    </source>
</evidence>
<dbReference type="CDD" id="cd06170">
    <property type="entry name" value="LuxR_C_like"/>
    <property type="match status" value="1"/>
</dbReference>
<dbReference type="Gene3D" id="3.40.50.2300">
    <property type="match status" value="1"/>
</dbReference>
<dbReference type="InterPro" id="IPR039420">
    <property type="entry name" value="WalR-like"/>
</dbReference>
<dbReference type="SMART" id="SM00448">
    <property type="entry name" value="REC"/>
    <property type="match status" value="1"/>
</dbReference>
<dbReference type="PANTHER" id="PTHR43214">
    <property type="entry name" value="TWO-COMPONENT RESPONSE REGULATOR"/>
    <property type="match status" value="1"/>
</dbReference>
<dbReference type="InterPro" id="IPR011006">
    <property type="entry name" value="CheY-like_superfamily"/>
</dbReference>
<dbReference type="InterPro" id="IPR058245">
    <property type="entry name" value="NreC/VraR/RcsB-like_REC"/>
</dbReference>
<evidence type="ECO:0000256" key="2">
    <source>
        <dbReference type="ARBA" id="ARBA00023125"/>
    </source>
</evidence>
<dbReference type="SMART" id="SM00421">
    <property type="entry name" value="HTH_LUXR"/>
    <property type="match status" value="1"/>
</dbReference>
<keyword evidence="1 3" id="KW-0597">Phosphoprotein</keyword>
<evidence type="ECO:0000259" key="4">
    <source>
        <dbReference type="PROSITE" id="PS50043"/>
    </source>
</evidence>
<feature type="modified residue" description="4-aspartylphosphate" evidence="3">
    <location>
        <position position="86"/>
    </location>
</feature>
<dbReference type="InterPro" id="IPR016032">
    <property type="entry name" value="Sig_transdc_resp-reg_C-effctor"/>
</dbReference>
<dbReference type="SUPFAM" id="SSF52172">
    <property type="entry name" value="CheY-like"/>
    <property type="match status" value="1"/>
</dbReference>
<dbReference type="SUPFAM" id="SSF46894">
    <property type="entry name" value="C-terminal effector domain of the bipartite response regulators"/>
    <property type="match status" value="1"/>
</dbReference>
<dbReference type="PANTHER" id="PTHR43214:SF43">
    <property type="entry name" value="TWO-COMPONENT RESPONSE REGULATOR"/>
    <property type="match status" value="1"/>
</dbReference>
<keyword evidence="7" id="KW-1185">Reference proteome</keyword>
<dbReference type="GO" id="GO:0003677">
    <property type="term" value="F:DNA binding"/>
    <property type="evidence" value="ECO:0007669"/>
    <property type="project" value="UniProtKB-KW"/>
</dbReference>